<proteinExistence type="predicted"/>
<comment type="caution">
    <text evidence="2">The sequence shown here is derived from an EMBL/GenBank/DDBJ whole genome shotgun (WGS) entry which is preliminary data.</text>
</comment>
<dbReference type="AlphaFoldDB" id="A0A1F6XKE6"/>
<dbReference type="Proteomes" id="UP000176629">
    <property type="component" value="Unassembled WGS sequence"/>
</dbReference>
<organism evidence="2 3">
    <name type="scientific">Candidatus Nomurabacteria bacterium RIFCSPLOWO2_01_FULL_40_18</name>
    <dbReference type="NCBI Taxonomy" id="1801773"/>
    <lineage>
        <taxon>Bacteria</taxon>
        <taxon>Candidatus Nomuraibacteriota</taxon>
    </lineage>
</organism>
<sequence>MKNPQLVIGIVIIVFAFIGGIPFSGMKSTQTRRAGFITMLLAVILGLGFVVRGIYLYDLSLRDERRAEQEAVRRVRAEKEAVRRMEQSHTFSVSTNK</sequence>
<accession>A0A1F6XKE6</accession>
<name>A0A1F6XKE6_9BACT</name>
<keyword evidence="1" id="KW-0812">Transmembrane</keyword>
<evidence type="ECO:0000313" key="3">
    <source>
        <dbReference type="Proteomes" id="UP000176629"/>
    </source>
</evidence>
<feature type="transmembrane region" description="Helical" evidence="1">
    <location>
        <begin position="36"/>
        <end position="57"/>
    </location>
</feature>
<reference evidence="2 3" key="1">
    <citation type="journal article" date="2016" name="Nat. Commun.">
        <title>Thousands of microbial genomes shed light on interconnected biogeochemical processes in an aquifer system.</title>
        <authorList>
            <person name="Anantharaman K."/>
            <person name="Brown C.T."/>
            <person name="Hug L.A."/>
            <person name="Sharon I."/>
            <person name="Castelle C.J."/>
            <person name="Probst A.J."/>
            <person name="Thomas B.C."/>
            <person name="Singh A."/>
            <person name="Wilkins M.J."/>
            <person name="Karaoz U."/>
            <person name="Brodie E.L."/>
            <person name="Williams K.H."/>
            <person name="Hubbard S.S."/>
            <person name="Banfield J.F."/>
        </authorList>
    </citation>
    <scope>NUCLEOTIDE SEQUENCE [LARGE SCALE GENOMIC DNA]</scope>
</reference>
<evidence type="ECO:0000313" key="2">
    <source>
        <dbReference type="EMBL" id="OGI94563.1"/>
    </source>
</evidence>
<dbReference type="EMBL" id="MFUX01000017">
    <property type="protein sequence ID" value="OGI94563.1"/>
    <property type="molecule type" value="Genomic_DNA"/>
</dbReference>
<keyword evidence="1" id="KW-1133">Transmembrane helix</keyword>
<evidence type="ECO:0000256" key="1">
    <source>
        <dbReference type="SAM" id="Phobius"/>
    </source>
</evidence>
<protein>
    <submittedName>
        <fullName evidence="2">Uncharacterized protein</fullName>
    </submittedName>
</protein>
<keyword evidence="1" id="KW-0472">Membrane</keyword>
<gene>
    <name evidence="2" type="ORF">A3A03_03475</name>
</gene>
<feature type="transmembrane region" description="Helical" evidence="1">
    <location>
        <begin position="6"/>
        <end position="24"/>
    </location>
</feature>